<evidence type="ECO:0000313" key="2">
    <source>
        <dbReference type="Proteomes" id="UP000245533"/>
    </source>
</evidence>
<evidence type="ECO:0000313" key="1">
    <source>
        <dbReference type="EMBL" id="PWN06847.1"/>
    </source>
</evidence>
<proteinExistence type="predicted"/>
<organism evidence="1 2">
    <name type="scientific">Rhodohalobacter mucosus</name>
    <dbReference type="NCBI Taxonomy" id="2079485"/>
    <lineage>
        <taxon>Bacteria</taxon>
        <taxon>Pseudomonadati</taxon>
        <taxon>Balneolota</taxon>
        <taxon>Balneolia</taxon>
        <taxon>Balneolales</taxon>
        <taxon>Balneolaceae</taxon>
        <taxon>Rhodohalobacter</taxon>
    </lineage>
</organism>
<comment type="caution">
    <text evidence="1">The sequence shown here is derived from an EMBL/GenBank/DDBJ whole genome shotgun (WGS) entry which is preliminary data.</text>
</comment>
<dbReference type="OrthoDB" id="1067077at2"/>
<protein>
    <submittedName>
        <fullName evidence="1">Uncharacterized protein</fullName>
    </submittedName>
</protein>
<sequence>MITMKIVPIIEDPEPILYTVQYLNEEKDELDKAFDEWMDPEFLKHFFELNSEDLKAYNNFHGTHYTVDEAVSKTIDDAFDFQDLLYEAADPGNKTELKILQDLFEPLRNHENEYYSLQKSKARNSWLRFYAIRIEENLYVITGGCIKLTQKMKERTHTDLELKKIDQVKRYLKNKGLINKKAFKELELGI</sequence>
<dbReference type="Proteomes" id="UP000245533">
    <property type="component" value="Unassembled WGS sequence"/>
</dbReference>
<name>A0A316TQG5_9BACT</name>
<gene>
    <name evidence="1" type="ORF">DDZ15_06115</name>
</gene>
<reference evidence="1 2" key="1">
    <citation type="submission" date="2018-05" db="EMBL/GenBank/DDBJ databases">
        <title>Rhodohalobacter halophilus gen. nov., sp. nov., a moderately halophilic member of the family Balneolaceae.</title>
        <authorList>
            <person name="Liu Z.-W."/>
        </authorList>
    </citation>
    <scope>NUCLEOTIDE SEQUENCE [LARGE SCALE GENOMIC DNA]</scope>
    <source>
        <strain evidence="1 2">8A47</strain>
    </source>
</reference>
<accession>A0A316TQG5</accession>
<dbReference type="EMBL" id="QGGB01000005">
    <property type="protein sequence ID" value="PWN06847.1"/>
    <property type="molecule type" value="Genomic_DNA"/>
</dbReference>
<dbReference type="AlphaFoldDB" id="A0A316TQG5"/>
<keyword evidence="2" id="KW-1185">Reference proteome</keyword>